<organism evidence="1 2">
    <name type="scientific">Lithospermum erythrorhizon</name>
    <name type="common">Purple gromwell</name>
    <name type="synonym">Lithospermum officinale var. erythrorhizon</name>
    <dbReference type="NCBI Taxonomy" id="34254"/>
    <lineage>
        <taxon>Eukaryota</taxon>
        <taxon>Viridiplantae</taxon>
        <taxon>Streptophyta</taxon>
        <taxon>Embryophyta</taxon>
        <taxon>Tracheophyta</taxon>
        <taxon>Spermatophyta</taxon>
        <taxon>Magnoliopsida</taxon>
        <taxon>eudicotyledons</taxon>
        <taxon>Gunneridae</taxon>
        <taxon>Pentapetalae</taxon>
        <taxon>asterids</taxon>
        <taxon>lamiids</taxon>
        <taxon>Boraginales</taxon>
        <taxon>Boraginaceae</taxon>
        <taxon>Boraginoideae</taxon>
        <taxon>Lithospermeae</taxon>
        <taxon>Lithospermum</taxon>
    </lineage>
</organism>
<comment type="caution">
    <text evidence="1">The sequence shown here is derived from an EMBL/GenBank/DDBJ whole genome shotgun (WGS) entry which is preliminary data.</text>
</comment>
<evidence type="ECO:0000313" key="2">
    <source>
        <dbReference type="Proteomes" id="UP001454036"/>
    </source>
</evidence>
<reference evidence="1 2" key="1">
    <citation type="submission" date="2024-01" db="EMBL/GenBank/DDBJ databases">
        <title>The complete chloroplast genome sequence of Lithospermum erythrorhizon: insights into the phylogenetic relationship among Boraginaceae species and the maternal lineages of purple gromwells.</title>
        <authorList>
            <person name="Okada T."/>
            <person name="Watanabe K."/>
        </authorList>
    </citation>
    <scope>NUCLEOTIDE SEQUENCE [LARGE SCALE GENOMIC DNA]</scope>
</reference>
<gene>
    <name evidence="1" type="ORF">LIER_27008</name>
</gene>
<sequence>MFHIKIGNNCTRRIREKAFKKNNGDHVKQYKLVETYCKELVKSHPGSSSYVDFDPRAYLLEDLIFKRLYVCLKPLVDGFYVGCRKLIGLDGCQTKGFYKSRILSQQ</sequence>
<dbReference type="EMBL" id="BAABME010008573">
    <property type="protein sequence ID" value="GAA0173381.1"/>
    <property type="molecule type" value="Genomic_DNA"/>
</dbReference>
<dbReference type="Proteomes" id="UP001454036">
    <property type="component" value="Unassembled WGS sequence"/>
</dbReference>
<name>A0AAV3RCH3_LITER</name>
<dbReference type="AlphaFoldDB" id="A0AAV3RCH3"/>
<accession>A0AAV3RCH3</accession>
<dbReference type="PANTHER" id="PTHR31973:SF187">
    <property type="entry name" value="MUTATOR TRANSPOSASE MUDRA PROTEIN"/>
    <property type="match status" value="1"/>
</dbReference>
<keyword evidence="2" id="KW-1185">Reference proteome</keyword>
<protein>
    <submittedName>
        <fullName evidence="1">Uncharacterized protein</fullName>
    </submittedName>
</protein>
<dbReference type="PANTHER" id="PTHR31973">
    <property type="entry name" value="POLYPROTEIN, PUTATIVE-RELATED"/>
    <property type="match status" value="1"/>
</dbReference>
<evidence type="ECO:0000313" key="1">
    <source>
        <dbReference type="EMBL" id="GAA0173381.1"/>
    </source>
</evidence>
<proteinExistence type="predicted"/>